<protein>
    <submittedName>
        <fullName evidence="1">Uncharacterized protein</fullName>
    </submittedName>
</protein>
<evidence type="ECO:0000313" key="2">
    <source>
        <dbReference type="Proteomes" id="UP001157418"/>
    </source>
</evidence>
<dbReference type="Proteomes" id="UP001157418">
    <property type="component" value="Unassembled WGS sequence"/>
</dbReference>
<reference evidence="1 2" key="1">
    <citation type="submission" date="2022-01" db="EMBL/GenBank/DDBJ databases">
        <authorList>
            <person name="Xiong W."/>
            <person name="Schranz E."/>
        </authorList>
    </citation>
    <scope>NUCLEOTIDE SEQUENCE [LARGE SCALE GENOMIC DNA]</scope>
</reference>
<name>A0AAU9MYB0_9ASTR</name>
<sequence length="161" mass="18425">MHDDKVFKKLFCAEGNLDEQIKAMFQFNALVEKKKKLDDVKSKINVSKYVGVFARRFFKDSIVKVRCTKPKSQNILTVHLTRKDDKCEYLKKVLCPDLVKYGYNEWLEIANIVKGHHGIHSQELNLTLNVMINKVQNLNLILTDASTSTSISIPSPVVSSR</sequence>
<accession>A0AAU9MYB0</accession>
<dbReference type="AlphaFoldDB" id="A0AAU9MYB0"/>
<dbReference type="EMBL" id="CAKMRJ010003334">
    <property type="protein sequence ID" value="CAH1431860.1"/>
    <property type="molecule type" value="Genomic_DNA"/>
</dbReference>
<keyword evidence="2" id="KW-1185">Reference proteome</keyword>
<organism evidence="1 2">
    <name type="scientific">Lactuca virosa</name>
    <dbReference type="NCBI Taxonomy" id="75947"/>
    <lineage>
        <taxon>Eukaryota</taxon>
        <taxon>Viridiplantae</taxon>
        <taxon>Streptophyta</taxon>
        <taxon>Embryophyta</taxon>
        <taxon>Tracheophyta</taxon>
        <taxon>Spermatophyta</taxon>
        <taxon>Magnoliopsida</taxon>
        <taxon>eudicotyledons</taxon>
        <taxon>Gunneridae</taxon>
        <taxon>Pentapetalae</taxon>
        <taxon>asterids</taxon>
        <taxon>campanulids</taxon>
        <taxon>Asterales</taxon>
        <taxon>Asteraceae</taxon>
        <taxon>Cichorioideae</taxon>
        <taxon>Cichorieae</taxon>
        <taxon>Lactucinae</taxon>
        <taxon>Lactuca</taxon>
    </lineage>
</organism>
<proteinExistence type="predicted"/>
<evidence type="ECO:0000313" key="1">
    <source>
        <dbReference type="EMBL" id="CAH1431860.1"/>
    </source>
</evidence>
<comment type="caution">
    <text evidence="1">The sequence shown here is derived from an EMBL/GenBank/DDBJ whole genome shotgun (WGS) entry which is preliminary data.</text>
</comment>
<gene>
    <name evidence="1" type="ORF">LVIROSA_LOCUS18560</name>
</gene>